<feature type="compositionally biased region" description="Low complexity" evidence="1">
    <location>
        <begin position="295"/>
        <end position="315"/>
    </location>
</feature>
<feature type="region of interest" description="Disordered" evidence="1">
    <location>
        <begin position="1344"/>
        <end position="1367"/>
    </location>
</feature>
<evidence type="ECO:0000313" key="2">
    <source>
        <dbReference type="EMBL" id="RMZ73083.1"/>
    </source>
</evidence>
<dbReference type="GO" id="GO:1990810">
    <property type="term" value="P:microtubule anchoring at mitotic spindle pole body"/>
    <property type="evidence" value="ECO:0007669"/>
    <property type="project" value="TreeGrafter"/>
</dbReference>
<feature type="compositionally biased region" description="Low complexity" evidence="1">
    <location>
        <begin position="453"/>
        <end position="470"/>
    </location>
</feature>
<dbReference type="EMBL" id="KE747838">
    <property type="protein sequence ID" value="RMZ73083.1"/>
    <property type="molecule type" value="Genomic_DNA"/>
</dbReference>
<feature type="compositionally biased region" description="Basic and acidic residues" evidence="1">
    <location>
        <begin position="237"/>
        <end position="246"/>
    </location>
</feature>
<feature type="compositionally biased region" description="Basic and acidic residues" evidence="1">
    <location>
        <begin position="796"/>
        <end position="806"/>
    </location>
</feature>
<gene>
    <name evidence="2" type="ORF">GMOD_00009595</name>
</gene>
<feature type="compositionally biased region" description="Polar residues" evidence="1">
    <location>
        <begin position="1571"/>
        <end position="1595"/>
    </location>
</feature>
<feature type="region of interest" description="Disordered" evidence="1">
    <location>
        <begin position="796"/>
        <end position="884"/>
    </location>
</feature>
<evidence type="ECO:0000256" key="1">
    <source>
        <dbReference type="SAM" id="MobiDB-lite"/>
    </source>
</evidence>
<sequence>MGIAEREAAIIAMPNFPWTKSNRSHQSVDNTSSGQQSPVPTGKPALRPIVRPADEEALAAHEQGAPHRYHASDSQQAPVHIQQPPIDDQLQAGSAQAQYREQLPSRSPSHRLSAHLPLAHSSQNYHEQAPPLESPPRYQPQSSPVPPPAAYPPEPKKQSLRSRIAAGVKGHRAEEAKAQKNGLGRRQSVRKSDPRIPDYQAQEDSRVQQWQQPQGSSSNLPPSNEQDEDNLDPFLQKPEKSSEVPPKDIGYQQNLQQPQHFAPQPHQEQYNRPPLGTESSYSAQGGVADQYSPEQHQGQGLQPQQQHTNPQRYQTYQPVTQHSSKSPAEYQAFNPQSAPSPLPQNVQPHGQGAQVQPIRNLPQIVQQARQTELQQSQQLRPPSSHQAAPPSPLQLPSYQPYEAQQGKQQQASNVTPPQQGQDNMAPSAQSNRNTLRKVTDGSQPPPGAPSRESSLLQQPPAQGQPSGQLPVSPGLAKFDANVVPTASQGQPYRGEKQGQQVSDMGQATPPPRASASDMADEDIEKMIKEHDVLREKYQKVKRYFFEQQAQVHQLQNTLANQRLSLSRTSWDDSEYATRFNRLDGLIAQLSFSIRKDWKSIPQWLHVVVNKTAVETGKQEMTAVGRAFISHWLVENIFDKYFHPDLEPGFSTQLQSIVSNIRKFAPACHSAEDEDSLAAKIINWRLATLEGLADTLRAPQATVYREKLTETLNEKLIASLQMHMNDPAPPDLNGGVPMIVELAVSISQHLPLESREVHIEYFPPGHGIVPDFMKMESGIPALTAPILELDEADRASVRSMASKHDDSLSIAEQEQAAHVQGGQPPKEDKKRSMFGFGTAKKNAAAGPPSLSNRESTLGQGGSQQSLAQNPPGSSSGPKEEAAPPRVRMAVGVAVQIRGKSILMKAPVYSTLATSTAVPSPTASYIASLNGARLQIQCLTTFEIVRSIALPSSHDVKNSKIVWSPPTTPLLASRPSSTSTPPRRPSRPPQPYSNRVLVYDDDTTRVSDLRDEKWSAVISNGSGGMGKNVHVEFGATEDEVLVWSDFTACVKIWCLKTGRAVEIRDPKFPGKEGRGWGYRPVQNAGGARAGRNVLALLCRAAGSDILLLLAPGTYNVVNRVELPTADVAGLKWSRNGRWLAIWDAASTGYKLHIYTADGHLYRTMTREASDDLGEWDVEGLGVKTLEWIPGNERLAVGGWDRRVRILSTRTFAPVMFLDHTPVIDIPTAPVYTEIIDNMGARAYVPTPQPVTPPKAAVDKNESGLMKHGIGLLTFNANGTMCATRDDSTPCTVWIWDLTCLRPKCIVVQYSPVKALLWHPQHADRLMIQTAGEEAVLYVFTAAEESQESFGGGEEEEEEEGIALAPPPPPPPEILSLASHMRNNNTSTTTTTTKLHQPQPPYKYTTCWLPTPPHKKPALVFAHQAAYVVVWPEGKDAILRFQRSGSGTATIDSGGEDEGEGSDDSLYEILTGRTNRWKGVEGGVSAGGDGGEEEEGLSFVGDGEGEEGFESSVGTVRGLDDTFREMRRGKMGGAGSGGSGYVDGAGAEEGEREEEEEYYSDADPDGAGILGDSGMNQTDAPETLDQQHIPTTDNSQSNDDSEQKSQKGLLSPLADPVGNVLSTALRPIGAPLEKGVTGPLGSALGGTTRGALGPLLGHDEERSEVLGGQNKDSYGEGAKAESIAGKEQTGENPLGLDQTGRWGFREE</sequence>
<feature type="compositionally biased region" description="Low complexity" evidence="1">
    <location>
        <begin position="967"/>
        <end position="979"/>
    </location>
</feature>
<protein>
    <submittedName>
        <fullName evidence="2">Phosphatidylserine decarboxylase proenzyme</fullName>
    </submittedName>
</protein>
<dbReference type="Gene3D" id="2.130.10.10">
    <property type="entry name" value="YVTN repeat-like/Quinoprotein amine dehydrogenase"/>
    <property type="match status" value="1"/>
</dbReference>
<dbReference type="PANTHER" id="PTHR16220">
    <property type="entry name" value="WD REPEAT PROTEIN 8-RELATED"/>
    <property type="match status" value="1"/>
</dbReference>
<feature type="compositionally biased region" description="Polar residues" evidence="1">
    <location>
        <begin position="405"/>
        <end position="433"/>
    </location>
</feature>
<reference evidence="2 3" key="1">
    <citation type="journal article" date="2014" name="PLoS ONE">
        <title>De novo Genome Assembly of the Fungal Plant Pathogen Pyrenophora semeniperda.</title>
        <authorList>
            <person name="Soliai M.M."/>
            <person name="Meyer S.E."/>
            <person name="Udall J.A."/>
            <person name="Elzinga D.E."/>
            <person name="Hermansen R.A."/>
            <person name="Bodily P.M."/>
            <person name="Hart A.A."/>
            <person name="Coleman C.E."/>
        </authorList>
    </citation>
    <scope>NUCLEOTIDE SEQUENCE [LARGE SCALE GENOMIC DNA]</scope>
    <source>
        <strain evidence="2 3">CCB06</strain>
        <tissue evidence="2">Mycelium</tissue>
    </source>
</reference>
<feature type="compositionally biased region" description="Polar residues" evidence="1">
    <location>
        <begin position="333"/>
        <end position="348"/>
    </location>
</feature>
<feature type="compositionally biased region" description="Polar residues" evidence="1">
    <location>
        <begin position="207"/>
        <end position="224"/>
    </location>
</feature>
<feature type="compositionally biased region" description="Polar residues" evidence="1">
    <location>
        <begin position="363"/>
        <end position="372"/>
    </location>
</feature>
<feature type="compositionally biased region" description="Acidic residues" evidence="1">
    <location>
        <begin position="1543"/>
        <end position="1561"/>
    </location>
</feature>
<feature type="region of interest" description="Disordered" evidence="1">
    <location>
        <begin position="15"/>
        <end position="518"/>
    </location>
</feature>
<feature type="region of interest" description="Disordered" evidence="1">
    <location>
        <begin position="965"/>
        <end position="993"/>
    </location>
</feature>
<dbReference type="InterPro" id="IPR052778">
    <property type="entry name" value="Centrosome-WD_assoc"/>
</dbReference>
<dbReference type="GO" id="GO:1990811">
    <property type="term" value="C:MWP complex"/>
    <property type="evidence" value="ECO:0007669"/>
    <property type="project" value="TreeGrafter"/>
</dbReference>
<organism evidence="2 3">
    <name type="scientific">Pyrenophora seminiperda CCB06</name>
    <dbReference type="NCBI Taxonomy" id="1302712"/>
    <lineage>
        <taxon>Eukaryota</taxon>
        <taxon>Fungi</taxon>
        <taxon>Dikarya</taxon>
        <taxon>Ascomycota</taxon>
        <taxon>Pezizomycotina</taxon>
        <taxon>Dothideomycetes</taxon>
        <taxon>Pleosporomycetidae</taxon>
        <taxon>Pleosporales</taxon>
        <taxon>Pleosporineae</taxon>
        <taxon>Pleosporaceae</taxon>
        <taxon>Pyrenophora</taxon>
    </lineage>
</organism>
<feature type="compositionally biased region" description="Polar residues" evidence="1">
    <location>
        <begin position="316"/>
        <end position="326"/>
    </location>
</feature>
<feature type="compositionally biased region" description="Pro residues" evidence="1">
    <location>
        <begin position="132"/>
        <end position="153"/>
    </location>
</feature>
<dbReference type="InterPro" id="IPR015943">
    <property type="entry name" value="WD40/YVTN_repeat-like_dom_sf"/>
</dbReference>
<evidence type="ECO:0000313" key="3">
    <source>
        <dbReference type="Proteomes" id="UP000265663"/>
    </source>
</evidence>
<dbReference type="Proteomes" id="UP000265663">
    <property type="component" value="Unassembled WGS sequence"/>
</dbReference>
<name>A0A3M7MF04_9PLEO</name>
<feature type="compositionally biased region" description="Low complexity" evidence="1">
    <location>
        <begin position="373"/>
        <end position="401"/>
    </location>
</feature>
<proteinExistence type="predicted"/>
<keyword evidence="3" id="KW-1185">Reference proteome</keyword>
<dbReference type="InterPro" id="IPR011047">
    <property type="entry name" value="Quinoprotein_ADH-like_sf"/>
</dbReference>
<dbReference type="PANTHER" id="PTHR16220:SF0">
    <property type="entry name" value="WD REPEAT-CONTAINING PROTEIN WRAP73"/>
    <property type="match status" value="1"/>
</dbReference>
<dbReference type="SUPFAM" id="SSF50998">
    <property type="entry name" value="Quinoprotein alcohol dehydrogenase-like"/>
    <property type="match status" value="1"/>
</dbReference>
<accession>A0A3M7MF04</accession>
<dbReference type="GO" id="GO:0005815">
    <property type="term" value="C:microtubule organizing center"/>
    <property type="evidence" value="ECO:0007669"/>
    <property type="project" value="TreeGrafter"/>
</dbReference>
<feature type="compositionally biased region" description="Gly residues" evidence="1">
    <location>
        <begin position="1528"/>
        <end position="1540"/>
    </location>
</feature>
<feature type="compositionally biased region" description="Low complexity" evidence="1">
    <location>
        <begin position="256"/>
        <end position="268"/>
    </location>
</feature>
<feature type="compositionally biased region" description="Polar residues" evidence="1">
    <location>
        <begin position="91"/>
        <end position="107"/>
    </location>
</feature>
<feature type="region of interest" description="Disordered" evidence="1">
    <location>
        <begin position="1636"/>
        <end position="1704"/>
    </location>
</feature>
<dbReference type="OrthoDB" id="4155914at2759"/>
<feature type="compositionally biased region" description="Polar residues" evidence="1">
    <location>
        <begin position="18"/>
        <end position="39"/>
    </location>
</feature>
<feature type="region of interest" description="Disordered" evidence="1">
    <location>
        <begin position="1524"/>
        <end position="1613"/>
    </location>
</feature>
<feature type="compositionally biased region" description="Polar residues" evidence="1">
    <location>
        <begin position="866"/>
        <end position="875"/>
    </location>
</feature>